<sequence length="131" mass="14698">MNLQLTRKTGFYGMGSPFVLLVNGKKYGAIRQGQTKTIQLADTEAQGVIIVKFSILQSTPYYYDVKKTADQELEVVFNPSFVLLYIGLFLLFVVAAAGLVFLVIGLIAYFVFLVMMSRRALVIRPISKEVY</sequence>
<evidence type="ECO:0000313" key="2">
    <source>
        <dbReference type="EMBL" id="MEO1781959.1"/>
    </source>
</evidence>
<gene>
    <name evidence="2" type="ORF">BAU18_001552</name>
</gene>
<keyword evidence="3" id="KW-1185">Reference proteome</keyword>
<accession>A0ABV0F1N2</accession>
<name>A0ABV0F1N2_9ENTE</name>
<keyword evidence="1" id="KW-0812">Transmembrane</keyword>
<dbReference type="Proteomes" id="UP001429357">
    <property type="component" value="Unassembled WGS sequence"/>
</dbReference>
<comment type="caution">
    <text evidence="2">The sequence shown here is derived from an EMBL/GenBank/DDBJ whole genome shotgun (WGS) entry which is preliminary data.</text>
</comment>
<evidence type="ECO:0000256" key="1">
    <source>
        <dbReference type="SAM" id="Phobius"/>
    </source>
</evidence>
<organism evidence="2 3">
    <name type="scientific">Enterococcus diestrammenae</name>
    <dbReference type="NCBI Taxonomy" id="1155073"/>
    <lineage>
        <taxon>Bacteria</taxon>
        <taxon>Bacillati</taxon>
        <taxon>Bacillota</taxon>
        <taxon>Bacilli</taxon>
        <taxon>Lactobacillales</taxon>
        <taxon>Enterococcaceae</taxon>
        <taxon>Enterococcus</taxon>
    </lineage>
</organism>
<keyword evidence="1" id="KW-0472">Membrane</keyword>
<dbReference type="EMBL" id="MAEI02000001">
    <property type="protein sequence ID" value="MEO1781959.1"/>
    <property type="molecule type" value="Genomic_DNA"/>
</dbReference>
<feature type="transmembrane region" description="Helical" evidence="1">
    <location>
        <begin position="82"/>
        <end position="115"/>
    </location>
</feature>
<protein>
    <submittedName>
        <fullName evidence="2">Uncharacterized protein</fullName>
    </submittedName>
</protein>
<evidence type="ECO:0000313" key="3">
    <source>
        <dbReference type="Proteomes" id="UP001429357"/>
    </source>
</evidence>
<keyword evidence="1" id="KW-1133">Transmembrane helix</keyword>
<reference evidence="2 3" key="2">
    <citation type="submission" date="2024-02" db="EMBL/GenBank/DDBJ databases">
        <title>The Genome Sequence of Enterococcus diestrammenae JM9A.</title>
        <authorList>
            <person name="Earl A."/>
            <person name="Manson A."/>
            <person name="Gilmore M."/>
            <person name="Sanders J."/>
            <person name="Shea T."/>
            <person name="Howe W."/>
            <person name="Livny J."/>
            <person name="Cuomo C."/>
            <person name="Neafsey D."/>
            <person name="Birren B."/>
        </authorList>
    </citation>
    <scope>NUCLEOTIDE SEQUENCE [LARGE SCALE GENOMIC DNA]</scope>
    <source>
        <strain evidence="2 3">JM9A</strain>
    </source>
</reference>
<dbReference type="RefSeq" id="WP_161869248.1">
    <property type="nucleotide sequence ID" value="NZ_MAEI02000001.1"/>
</dbReference>
<proteinExistence type="predicted"/>
<reference evidence="3" key="1">
    <citation type="submission" date="2016-06" db="EMBL/GenBank/DDBJ databases">
        <title>Four novel species of enterococci isolated from chicken manure.</title>
        <authorList>
            <person name="Van Tyne D."/>
        </authorList>
    </citation>
    <scope>NUCLEOTIDE SEQUENCE [LARGE SCALE GENOMIC DNA]</scope>
    <source>
        <strain evidence="3">JM9A</strain>
    </source>
</reference>